<dbReference type="EMBL" id="JBHUMY010000012">
    <property type="protein sequence ID" value="MFD2661038.1"/>
    <property type="molecule type" value="Genomic_DNA"/>
</dbReference>
<dbReference type="SUPFAM" id="SSF53807">
    <property type="entry name" value="Helical backbone' metal receptor"/>
    <property type="match status" value="1"/>
</dbReference>
<organism evidence="6 7">
    <name type="scientific">Paenibacillus thailandensis</name>
    <dbReference type="NCBI Taxonomy" id="393250"/>
    <lineage>
        <taxon>Bacteria</taxon>
        <taxon>Bacillati</taxon>
        <taxon>Bacillota</taxon>
        <taxon>Bacilli</taxon>
        <taxon>Bacillales</taxon>
        <taxon>Paenibacillaceae</taxon>
        <taxon>Paenibacillus</taxon>
    </lineage>
</organism>
<dbReference type="Gene3D" id="3.40.50.1980">
    <property type="entry name" value="Nitrogenase molybdenum iron protein domain"/>
    <property type="match status" value="2"/>
</dbReference>
<evidence type="ECO:0000256" key="1">
    <source>
        <dbReference type="ARBA" id="ARBA00023015"/>
    </source>
</evidence>
<name>A0ABW5QXQ5_9BACL</name>
<evidence type="ECO:0000313" key="6">
    <source>
        <dbReference type="EMBL" id="MFD2661038.1"/>
    </source>
</evidence>
<dbReference type="PANTHER" id="PTHR43280:SF28">
    <property type="entry name" value="HTH-TYPE TRANSCRIPTIONAL ACTIVATOR RHAS"/>
    <property type="match status" value="1"/>
</dbReference>
<dbReference type="PANTHER" id="PTHR43280">
    <property type="entry name" value="ARAC-FAMILY TRANSCRIPTIONAL REGULATOR"/>
    <property type="match status" value="1"/>
</dbReference>
<evidence type="ECO:0000313" key="7">
    <source>
        <dbReference type="Proteomes" id="UP001597493"/>
    </source>
</evidence>
<gene>
    <name evidence="6" type="ORF">ACFSW5_12330</name>
</gene>
<evidence type="ECO:0000259" key="4">
    <source>
        <dbReference type="PROSITE" id="PS01124"/>
    </source>
</evidence>
<protein>
    <submittedName>
        <fullName evidence="6">Helix-turn-helix domain-containing protein</fullName>
    </submittedName>
</protein>
<dbReference type="InterPro" id="IPR018062">
    <property type="entry name" value="HTH_AraC-typ_CS"/>
</dbReference>
<dbReference type="PROSITE" id="PS01124">
    <property type="entry name" value="HTH_ARAC_FAMILY_2"/>
    <property type="match status" value="1"/>
</dbReference>
<evidence type="ECO:0000256" key="2">
    <source>
        <dbReference type="ARBA" id="ARBA00023125"/>
    </source>
</evidence>
<evidence type="ECO:0000259" key="5">
    <source>
        <dbReference type="PROSITE" id="PS50983"/>
    </source>
</evidence>
<dbReference type="Gene3D" id="1.10.10.60">
    <property type="entry name" value="Homeodomain-like"/>
    <property type="match status" value="2"/>
</dbReference>
<dbReference type="InterPro" id="IPR009057">
    <property type="entry name" value="Homeodomain-like_sf"/>
</dbReference>
<dbReference type="RefSeq" id="WP_379273323.1">
    <property type="nucleotide sequence ID" value="NZ_JBHUGT010000024.1"/>
</dbReference>
<accession>A0ABW5QXQ5</accession>
<dbReference type="Pfam" id="PF01497">
    <property type="entry name" value="Peripla_BP_2"/>
    <property type="match status" value="1"/>
</dbReference>
<sequence>MNKEQYLNDVIFERIEAGTGMPEWADGSFPLDRHAIIYIAGGTADLMVDGLEGKAEGDSLHLVVPGTRLALKNRNFAEPEIYWMSFEMFRLTERSDSDRCYKREDGFPLRGRLRLSPSQFKRYFYLLSAVEPVQGRFQRGQYLHDLLRTVLQQAAPLAMNDIEDRLKQTIHYMQSHYREDIRVDTLAQIAELHPSYYSQLFKRTMGKTPVAFLAHLRINKAKEMLLQTDKPIREIAADVGYGDEFYFSRRFKETCGYSPTVFAQKKDLRIVSLSYPITDHLLTLGVHLCAAQYHRYLQVNAQALKLPEHRSELWEISREAFLEARPELILCKDNVHQKAKENINDIAPIISVPWAAKDIYSHLRDIASLVHREQAGKEWIERHERNAERLKRKLYMKLGGATVAVCSVQERGIRMYGARNIGHVFYRSLKMAPPDNIRKKLDLFPEGTGFTWTGIQPDEIREYEADYLFVAAETDDDRRRVSQWIRSNPAWMEHPAVRNRNVYLVDWKKWILYAPSMIDRQLEEAGQLLLGGSAASEFG</sequence>
<dbReference type="SMART" id="SM00342">
    <property type="entry name" value="HTH_ARAC"/>
    <property type="match status" value="1"/>
</dbReference>
<keyword evidence="2" id="KW-0238">DNA-binding</keyword>
<dbReference type="PROSITE" id="PS50983">
    <property type="entry name" value="FE_B12_PBP"/>
    <property type="match status" value="1"/>
</dbReference>
<keyword evidence="3" id="KW-0804">Transcription</keyword>
<feature type="domain" description="HTH araC/xylS-type" evidence="4">
    <location>
        <begin position="167"/>
        <end position="265"/>
    </location>
</feature>
<dbReference type="Pfam" id="PF12833">
    <property type="entry name" value="HTH_18"/>
    <property type="match status" value="1"/>
</dbReference>
<keyword evidence="7" id="KW-1185">Reference proteome</keyword>
<comment type="caution">
    <text evidence="6">The sequence shown here is derived from an EMBL/GenBank/DDBJ whole genome shotgun (WGS) entry which is preliminary data.</text>
</comment>
<reference evidence="7" key="1">
    <citation type="journal article" date="2019" name="Int. J. Syst. Evol. Microbiol.">
        <title>The Global Catalogue of Microorganisms (GCM) 10K type strain sequencing project: providing services to taxonomists for standard genome sequencing and annotation.</title>
        <authorList>
            <consortium name="The Broad Institute Genomics Platform"/>
            <consortium name="The Broad Institute Genome Sequencing Center for Infectious Disease"/>
            <person name="Wu L."/>
            <person name="Ma J."/>
        </authorList>
    </citation>
    <scope>NUCLEOTIDE SEQUENCE [LARGE SCALE GENOMIC DNA]</scope>
    <source>
        <strain evidence="7">TISTR 1827</strain>
    </source>
</reference>
<evidence type="ECO:0000256" key="3">
    <source>
        <dbReference type="ARBA" id="ARBA00023163"/>
    </source>
</evidence>
<feature type="domain" description="Fe/B12 periplasmic-binding" evidence="5">
    <location>
        <begin position="269"/>
        <end position="533"/>
    </location>
</feature>
<proteinExistence type="predicted"/>
<keyword evidence="1" id="KW-0805">Transcription regulation</keyword>
<dbReference type="Proteomes" id="UP001597493">
    <property type="component" value="Unassembled WGS sequence"/>
</dbReference>
<dbReference type="SUPFAM" id="SSF46689">
    <property type="entry name" value="Homeodomain-like"/>
    <property type="match status" value="2"/>
</dbReference>
<dbReference type="InterPro" id="IPR018060">
    <property type="entry name" value="HTH_AraC"/>
</dbReference>
<dbReference type="PROSITE" id="PS00041">
    <property type="entry name" value="HTH_ARAC_FAMILY_1"/>
    <property type="match status" value="1"/>
</dbReference>
<dbReference type="InterPro" id="IPR002491">
    <property type="entry name" value="ABC_transptr_periplasmic_BD"/>
</dbReference>